<dbReference type="Pfam" id="PF01063">
    <property type="entry name" value="Aminotran_4"/>
    <property type="match status" value="1"/>
</dbReference>
<dbReference type="GO" id="GO:0008483">
    <property type="term" value="F:transaminase activity"/>
    <property type="evidence" value="ECO:0007669"/>
    <property type="project" value="UniProtKB-KW"/>
</dbReference>
<dbReference type="GO" id="GO:0046394">
    <property type="term" value="P:carboxylic acid biosynthetic process"/>
    <property type="evidence" value="ECO:0007669"/>
    <property type="project" value="UniProtKB-ARBA"/>
</dbReference>
<evidence type="ECO:0000256" key="1">
    <source>
        <dbReference type="ARBA" id="ARBA00009320"/>
    </source>
</evidence>
<accession>A0AAU7Q776</accession>
<dbReference type="PANTHER" id="PTHR42743:SF4">
    <property type="entry name" value="BRANCHED-CHAIN-AMINO-ACID AMINOTRANSFERASE-RELATED"/>
    <property type="match status" value="1"/>
</dbReference>
<sequence length="227" mass="25007">MNIPVRHTSLIETKTAHHPLVYLNGEIVEAQNASLPVTTQAFNYGTGVFEGIRGYISHKGENVNIFRLDEHIKRLLNSASLLLIDDIPTADEIQKSILNLLHLNNAQSDCYIRPLAFKQHLLPGSGFGVKLSGVSSSLSINTLNMRSYVKQDGIRCTFSSWRRIADNAIPVRAKITGSYVNSALAIESARLSGYDDAFMLNTHGNLSEATTSNIFIVKGKKNNYSSD</sequence>
<dbReference type="PANTHER" id="PTHR42743">
    <property type="entry name" value="AMINO-ACID AMINOTRANSFERASE"/>
    <property type="match status" value="1"/>
</dbReference>
<gene>
    <name evidence="2" type="ORF">ABK905_18190</name>
</gene>
<dbReference type="EMBL" id="CP157947">
    <property type="protein sequence ID" value="XBS68577.1"/>
    <property type="molecule type" value="Genomic_DNA"/>
</dbReference>
<evidence type="ECO:0000313" key="2">
    <source>
        <dbReference type="EMBL" id="XBS68577.1"/>
    </source>
</evidence>
<dbReference type="AlphaFoldDB" id="A0AAU7Q776"/>
<reference evidence="2" key="1">
    <citation type="submission" date="2024-06" db="EMBL/GenBank/DDBJ databases">
        <authorList>
            <person name="Coelho C."/>
            <person name="Bento M."/>
            <person name="Garcia E."/>
            <person name="Camelo A."/>
            <person name="Brandao I."/>
            <person name="Espirito Santo C."/>
            <person name="Trovao J."/>
            <person name="Verissimo A."/>
            <person name="Costa J."/>
            <person name="Tiago I."/>
        </authorList>
    </citation>
    <scope>NUCLEOTIDE SEQUENCE</scope>
    <source>
        <strain evidence="2">KWT182</strain>
    </source>
</reference>
<organism evidence="2">
    <name type="scientific">Acerihabitans sp. KWT182</name>
    <dbReference type="NCBI Taxonomy" id="3157919"/>
    <lineage>
        <taxon>Bacteria</taxon>
        <taxon>Pseudomonadati</taxon>
        <taxon>Pseudomonadota</taxon>
        <taxon>Gammaproteobacteria</taxon>
        <taxon>Enterobacterales</taxon>
        <taxon>Pectobacteriaceae</taxon>
        <taxon>Acerihabitans</taxon>
    </lineage>
</organism>
<dbReference type="SUPFAM" id="SSF56752">
    <property type="entry name" value="D-aminoacid aminotransferase-like PLP-dependent enzymes"/>
    <property type="match status" value="1"/>
</dbReference>
<keyword evidence="2" id="KW-0032">Aminotransferase</keyword>
<comment type="similarity">
    <text evidence="1">Belongs to the class-IV pyridoxal-phosphate-dependent aminotransferase family.</text>
</comment>
<name>A0AAU7Q776_9GAMM</name>
<keyword evidence="2" id="KW-0808">Transferase</keyword>
<dbReference type="InterPro" id="IPR043132">
    <property type="entry name" value="BCAT-like_C"/>
</dbReference>
<dbReference type="InterPro" id="IPR001544">
    <property type="entry name" value="Aminotrans_IV"/>
</dbReference>
<dbReference type="InterPro" id="IPR050571">
    <property type="entry name" value="Class-IV_PLP-Dep_Aminotrnsfr"/>
</dbReference>
<dbReference type="InterPro" id="IPR043131">
    <property type="entry name" value="BCAT-like_N"/>
</dbReference>
<protein>
    <submittedName>
        <fullName evidence="2">Aminotransferase class IV</fullName>
    </submittedName>
</protein>
<dbReference type="Gene3D" id="3.30.470.10">
    <property type="match status" value="1"/>
</dbReference>
<proteinExistence type="inferred from homology"/>
<dbReference type="InterPro" id="IPR036038">
    <property type="entry name" value="Aminotransferase-like"/>
</dbReference>
<dbReference type="Gene3D" id="3.20.10.10">
    <property type="entry name" value="D-amino Acid Aminotransferase, subunit A, domain 2"/>
    <property type="match status" value="1"/>
</dbReference>